<organism evidence="1 2">
    <name type="scientific">Medicago truncatula</name>
    <name type="common">Barrel medic</name>
    <name type="synonym">Medicago tribuloides</name>
    <dbReference type="NCBI Taxonomy" id="3880"/>
    <lineage>
        <taxon>Eukaryota</taxon>
        <taxon>Viridiplantae</taxon>
        <taxon>Streptophyta</taxon>
        <taxon>Embryophyta</taxon>
        <taxon>Tracheophyta</taxon>
        <taxon>Spermatophyta</taxon>
        <taxon>Magnoliopsida</taxon>
        <taxon>eudicotyledons</taxon>
        <taxon>Gunneridae</taxon>
        <taxon>Pentapetalae</taxon>
        <taxon>rosids</taxon>
        <taxon>fabids</taxon>
        <taxon>Fabales</taxon>
        <taxon>Fabaceae</taxon>
        <taxon>Papilionoideae</taxon>
        <taxon>50 kb inversion clade</taxon>
        <taxon>NPAAA clade</taxon>
        <taxon>Hologalegina</taxon>
        <taxon>IRL clade</taxon>
        <taxon>Trifolieae</taxon>
        <taxon>Medicago</taxon>
    </lineage>
</organism>
<dbReference type="Proteomes" id="UP000265566">
    <property type="component" value="Chromosome 1"/>
</dbReference>
<dbReference type="Gramene" id="rna2211">
    <property type="protein sequence ID" value="RHN78589.1"/>
    <property type="gene ID" value="gene2211"/>
</dbReference>
<evidence type="ECO:0000313" key="1">
    <source>
        <dbReference type="EMBL" id="RHN78589.1"/>
    </source>
</evidence>
<sequence>MKYFNFLSTLRRSSSYLNKQAIQSKFKNTTNVVFLMQIEICISSFYHILTQK</sequence>
<reference evidence="2" key="1">
    <citation type="journal article" date="2018" name="Nat. Plants">
        <title>Whole-genome landscape of Medicago truncatula symbiotic genes.</title>
        <authorList>
            <person name="Pecrix Y."/>
            <person name="Staton S.E."/>
            <person name="Sallet E."/>
            <person name="Lelandais-Briere C."/>
            <person name="Moreau S."/>
            <person name="Carrere S."/>
            <person name="Blein T."/>
            <person name="Jardinaud M.F."/>
            <person name="Latrasse D."/>
            <person name="Zouine M."/>
            <person name="Zahm M."/>
            <person name="Kreplak J."/>
            <person name="Mayjonade B."/>
            <person name="Satge C."/>
            <person name="Perez M."/>
            <person name="Cauet S."/>
            <person name="Marande W."/>
            <person name="Chantry-Darmon C."/>
            <person name="Lopez-Roques C."/>
            <person name="Bouchez O."/>
            <person name="Berard A."/>
            <person name="Debelle F."/>
            <person name="Munos S."/>
            <person name="Bendahmane A."/>
            <person name="Berges H."/>
            <person name="Niebel A."/>
            <person name="Buitink J."/>
            <person name="Frugier F."/>
            <person name="Benhamed M."/>
            <person name="Crespi M."/>
            <person name="Gouzy J."/>
            <person name="Gamas P."/>
        </authorList>
    </citation>
    <scope>NUCLEOTIDE SEQUENCE [LARGE SCALE GENOMIC DNA]</scope>
    <source>
        <strain evidence="2">cv. Jemalong A17</strain>
    </source>
</reference>
<gene>
    <name evidence="1" type="ORF">MtrunA17_Chr1g0167591</name>
</gene>
<dbReference type="EMBL" id="PSQE01000001">
    <property type="protein sequence ID" value="RHN78589.1"/>
    <property type="molecule type" value="Genomic_DNA"/>
</dbReference>
<accession>A0A396JK25</accession>
<comment type="caution">
    <text evidence="1">The sequence shown here is derived from an EMBL/GenBank/DDBJ whole genome shotgun (WGS) entry which is preliminary data.</text>
</comment>
<evidence type="ECO:0000313" key="2">
    <source>
        <dbReference type="Proteomes" id="UP000265566"/>
    </source>
</evidence>
<proteinExistence type="predicted"/>
<protein>
    <submittedName>
        <fullName evidence="1">Uncharacterized protein</fullName>
    </submittedName>
</protein>
<name>A0A396JK25_MEDTR</name>
<dbReference type="AlphaFoldDB" id="A0A396JK25"/>